<evidence type="ECO:0000256" key="4">
    <source>
        <dbReference type="ARBA" id="ARBA00022692"/>
    </source>
</evidence>
<feature type="transmembrane region" description="Helical" evidence="7">
    <location>
        <begin position="407"/>
        <end position="429"/>
    </location>
</feature>
<dbReference type="InterPro" id="IPR020846">
    <property type="entry name" value="MFS_dom"/>
</dbReference>
<dbReference type="Pfam" id="PF07690">
    <property type="entry name" value="MFS_1"/>
    <property type="match status" value="1"/>
</dbReference>
<feature type="transmembrane region" description="Helical" evidence="7">
    <location>
        <begin position="311"/>
        <end position="330"/>
    </location>
</feature>
<dbReference type="Gene3D" id="1.20.1720.10">
    <property type="entry name" value="Multidrug resistance protein D"/>
    <property type="match status" value="1"/>
</dbReference>
<feature type="transmembrane region" description="Helical" evidence="7">
    <location>
        <begin position="435"/>
        <end position="456"/>
    </location>
</feature>
<dbReference type="CDD" id="cd17504">
    <property type="entry name" value="MFS_MMR_MDR_like"/>
    <property type="match status" value="1"/>
</dbReference>
<evidence type="ECO:0000256" key="6">
    <source>
        <dbReference type="ARBA" id="ARBA00023136"/>
    </source>
</evidence>
<protein>
    <submittedName>
        <fullName evidence="9">MFS transporter</fullName>
    </submittedName>
</protein>
<feature type="transmembrane region" description="Helical" evidence="7">
    <location>
        <begin position="363"/>
        <end position="386"/>
    </location>
</feature>
<evidence type="ECO:0000313" key="10">
    <source>
        <dbReference type="Proteomes" id="UP001230908"/>
    </source>
</evidence>
<feature type="transmembrane region" description="Helical" evidence="7">
    <location>
        <begin position="12"/>
        <end position="37"/>
    </location>
</feature>
<keyword evidence="4 7" id="KW-0812">Transmembrane</keyword>
<gene>
    <name evidence="9" type="ORF">RB614_32935</name>
</gene>
<dbReference type="PROSITE" id="PS50850">
    <property type="entry name" value="MFS"/>
    <property type="match status" value="1"/>
</dbReference>
<feature type="transmembrane region" description="Helical" evidence="7">
    <location>
        <begin position="199"/>
        <end position="220"/>
    </location>
</feature>
<name>A0ABU0ZQU8_9ACTN</name>
<keyword evidence="5 7" id="KW-1133">Transmembrane helix</keyword>
<dbReference type="InterPro" id="IPR036259">
    <property type="entry name" value="MFS_trans_sf"/>
</dbReference>
<keyword evidence="6 7" id="KW-0472">Membrane</keyword>
<dbReference type="EMBL" id="JAVHUY010000040">
    <property type="protein sequence ID" value="MDQ7909338.1"/>
    <property type="molecule type" value="Genomic_DNA"/>
</dbReference>
<keyword evidence="10" id="KW-1185">Reference proteome</keyword>
<dbReference type="Gene3D" id="1.20.1250.20">
    <property type="entry name" value="MFS general substrate transporter like domains"/>
    <property type="match status" value="1"/>
</dbReference>
<dbReference type="PANTHER" id="PTHR42718">
    <property type="entry name" value="MAJOR FACILITATOR SUPERFAMILY MULTIDRUG TRANSPORTER MFSC"/>
    <property type="match status" value="1"/>
</dbReference>
<organism evidence="9 10">
    <name type="scientific">Phytohabitans maris</name>
    <dbReference type="NCBI Taxonomy" id="3071409"/>
    <lineage>
        <taxon>Bacteria</taxon>
        <taxon>Bacillati</taxon>
        <taxon>Actinomycetota</taxon>
        <taxon>Actinomycetes</taxon>
        <taxon>Micromonosporales</taxon>
        <taxon>Micromonosporaceae</taxon>
    </lineage>
</organism>
<dbReference type="RefSeq" id="WP_308716593.1">
    <property type="nucleotide sequence ID" value="NZ_JAVHUY010000040.1"/>
</dbReference>
<keyword evidence="3" id="KW-1003">Cell membrane</keyword>
<comment type="subcellular location">
    <subcellularLocation>
        <location evidence="1">Cell membrane</location>
        <topology evidence="1">Multi-pass membrane protein</topology>
    </subcellularLocation>
</comment>
<dbReference type="SUPFAM" id="SSF103473">
    <property type="entry name" value="MFS general substrate transporter"/>
    <property type="match status" value="1"/>
</dbReference>
<feature type="transmembrane region" description="Helical" evidence="7">
    <location>
        <begin position="166"/>
        <end position="187"/>
    </location>
</feature>
<sequence length="501" mass="51000">MVVPPPTRQSTGVVFAILTTGVAAYTLLQAFVMPVLAQIQHAYDTDQATVTWVLTAYLLSASVATPLAGRVGDAIGKKRALVWTLGALAAGSLFAAVAPSIEWLIAARVVQGLGGGVLPLAFGLIRDVFPADRIHRAISVIAALGAVGFGAGVVVAGPLVDLLDHHWLFWIPMAATAVAGAGTIAFVPESRHLSPGRINPLPALTFGAALIALLLAISQAERLGWGSWPVVGLLCAAPVLAAVWAFSETRVRVPFIDMNMMAVRGVWASNLVAFLSGTAMYAGFGFLPQLLQTPAATGYGLGATVTESGLLMLPSALFAFVSGLLTPPLIRAFSARAVIASGCLLNAVSFLMIATLHDAQWQIYVATTLWGFGQGLMFSSLASVVTASVRASQSGVANGMNANIRTIGGAIGAAGAAAVVTAHVGGGGFPEESGYVTAFLVAAGILVVATLAALAIPPIGAAMLDEALEFAAANAEIGMIPGAEVSTAAPPPSRDGPAPAR</sequence>
<evidence type="ECO:0000313" key="9">
    <source>
        <dbReference type="EMBL" id="MDQ7909338.1"/>
    </source>
</evidence>
<accession>A0ABU0ZQU8</accession>
<feature type="transmembrane region" description="Helical" evidence="7">
    <location>
        <begin position="337"/>
        <end position="357"/>
    </location>
</feature>
<feature type="transmembrane region" description="Helical" evidence="7">
    <location>
        <begin position="105"/>
        <end position="125"/>
    </location>
</feature>
<keyword evidence="2" id="KW-0813">Transport</keyword>
<evidence type="ECO:0000256" key="3">
    <source>
        <dbReference type="ARBA" id="ARBA00022475"/>
    </source>
</evidence>
<evidence type="ECO:0000256" key="5">
    <source>
        <dbReference type="ARBA" id="ARBA00022989"/>
    </source>
</evidence>
<dbReference type="Proteomes" id="UP001230908">
    <property type="component" value="Unassembled WGS sequence"/>
</dbReference>
<evidence type="ECO:0000256" key="2">
    <source>
        <dbReference type="ARBA" id="ARBA00022448"/>
    </source>
</evidence>
<reference evidence="9 10" key="1">
    <citation type="submission" date="2023-08" db="EMBL/GenBank/DDBJ databases">
        <title>Phytohabitans sansha sp. nov., isolated from marine sediment.</title>
        <authorList>
            <person name="Zhao Y."/>
            <person name="Yi K."/>
        </authorList>
    </citation>
    <scope>NUCLEOTIDE SEQUENCE [LARGE SCALE GENOMIC DNA]</scope>
    <source>
        <strain evidence="9 10">ZYX-F-186</strain>
    </source>
</reference>
<comment type="caution">
    <text evidence="9">The sequence shown here is derived from an EMBL/GenBank/DDBJ whole genome shotgun (WGS) entry which is preliminary data.</text>
</comment>
<dbReference type="PANTHER" id="PTHR42718:SF46">
    <property type="entry name" value="BLR6921 PROTEIN"/>
    <property type="match status" value="1"/>
</dbReference>
<dbReference type="InterPro" id="IPR011701">
    <property type="entry name" value="MFS"/>
</dbReference>
<evidence type="ECO:0000259" key="8">
    <source>
        <dbReference type="PROSITE" id="PS50850"/>
    </source>
</evidence>
<feature type="transmembrane region" description="Helical" evidence="7">
    <location>
        <begin position="49"/>
        <end position="68"/>
    </location>
</feature>
<feature type="transmembrane region" description="Helical" evidence="7">
    <location>
        <begin position="226"/>
        <end position="246"/>
    </location>
</feature>
<proteinExistence type="predicted"/>
<evidence type="ECO:0000256" key="1">
    <source>
        <dbReference type="ARBA" id="ARBA00004651"/>
    </source>
</evidence>
<feature type="transmembrane region" description="Helical" evidence="7">
    <location>
        <begin position="137"/>
        <end position="160"/>
    </location>
</feature>
<evidence type="ECO:0000256" key="7">
    <source>
        <dbReference type="SAM" id="Phobius"/>
    </source>
</evidence>
<feature type="transmembrane region" description="Helical" evidence="7">
    <location>
        <begin position="80"/>
        <end position="99"/>
    </location>
</feature>
<feature type="domain" description="Major facilitator superfamily (MFS) profile" evidence="8">
    <location>
        <begin position="14"/>
        <end position="461"/>
    </location>
</feature>
<feature type="transmembrane region" description="Helical" evidence="7">
    <location>
        <begin position="267"/>
        <end position="291"/>
    </location>
</feature>